<dbReference type="Proteomes" id="UP001057402">
    <property type="component" value="Chromosome 7"/>
</dbReference>
<keyword evidence="2" id="KW-1185">Reference proteome</keyword>
<accession>A0ACB9NSX7</accession>
<name>A0ACB9NSX7_9MYRT</name>
<comment type="caution">
    <text evidence="1">The sequence shown here is derived from an EMBL/GenBank/DDBJ whole genome shotgun (WGS) entry which is preliminary data.</text>
</comment>
<proteinExistence type="predicted"/>
<dbReference type="EMBL" id="CM042886">
    <property type="protein sequence ID" value="KAI4339702.1"/>
    <property type="molecule type" value="Genomic_DNA"/>
</dbReference>
<evidence type="ECO:0000313" key="2">
    <source>
        <dbReference type="Proteomes" id="UP001057402"/>
    </source>
</evidence>
<evidence type="ECO:0000313" key="1">
    <source>
        <dbReference type="EMBL" id="KAI4339702.1"/>
    </source>
</evidence>
<organism evidence="1 2">
    <name type="scientific">Melastoma candidum</name>
    <dbReference type="NCBI Taxonomy" id="119954"/>
    <lineage>
        <taxon>Eukaryota</taxon>
        <taxon>Viridiplantae</taxon>
        <taxon>Streptophyta</taxon>
        <taxon>Embryophyta</taxon>
        <taxon>Tracheophyta</taxon>
        <taxon>Spermatophyta</taxon>
        <taxon>Magnoliopsida</taxon>
        <taxon>eudicotyledons</taxon>
        <taxon>Gunneridae</taxon>
        <taxon>Pentapetalae</taxon>
        <taxon>rosids</taxon>
        <taxon>malvids</taxon>
        <taxon>Myrtales</taxon>
        <taxon>Melastomataceae</taxon>
        <taxon>Melastomatoideae</taxon>
        <taxon>Melastomateae</taxon>
        <taxon>Melastoma</taxon>
    </lineage>
</organism>
<gene>
    <name evidence="1" type="ORF">MLD38_024614</name>
</gene>
<sequence length="782" mass="87632">MPTATVTRADGKKSSNFCSTIVVVGFVSFSLVAIWMLMSESVVPVELPFRGKSNYRAENESEVQGKDSEPASRNDQDEKTDEDVASEKAGPDVPVGDQDERLADGNLGDNSSSGSKSVKSTQESGFEDQAGNRKQSDDQGDTVNIDRQDTGMQKEDASKFPKDQAGDGSHTVEGATTDTKDPLKDENHGGDSQSDVNTENDLRDSEVPKEVSADLGQPEISIETTAQNGSWSTQVAESQNEKKSQLNTMSNEQSTSQWKVCNTTAGPDYIPCLDNWYVVRRLPSTMHYEHRERHCPDEAPTCLVPLPKGYSLPIRWPESRDKIWFNNVPHTKLVDVKGGQNWVKTSGEYLTFPGGGTQFVHGALQYINFIQDTYPAISWGKSTRVILDVGCGVASFGGYLFEKDVFTMSFAPKDEHEAQVQFALERGIPAILSVMGTQRLPFPSGVFDAVHCARCRVPWHVEGGRLLLELNRVLRPGGVFLWSATPIYRKGAEDVGIWKEMSRLTKSMCWVLMVVKRDRLNKMAIAVYRKPNSNICYSERQSNEPPMCNESDNPNAAWHIPLQSCMHKVPVNESERGSQWPEIWPMRLEKPPYWLNGKTGVYGKEAPEEFVADYEHWKNVITKSYATGIGLDWSTIRNIMDMKAVYGGFAAALRDMQVWVMNVVPVDSPDTLPLIYERGLFGLYHDWCESFSTYPRSYDLLHADNLFSNLKKRCKLLPVIAEVDRILRPGGFFVLRDDMETIDKASTLNLLARHEKFCPDYSAYSSTCYSLLGARTLHAIYF</sequence>
<reference evidence="2" key="1">
    <citation type="journal article" date="2023" name="Front. Plant Sci.">
        <title>Chromosomal-level genome assembly of Melastoma candidum provides insights into trichome evolution.</title>
        <authorList>
            <person name="Zhong Y."/>
            <person name="Wu W."/>
            <person name="Sun C."/>
            <person name="Zou P."/>
            <person name="Liu Y."/>
            <person name="Dai S."/>
            <person name="Zhou R."/>
        </authorList>
    </citation>
    <scope>NUCLEOTIDE SEQUENCE [LARGE SCALE GENOMIC DNA]</scope>
</reference>
<protein>
    <submittedName>
        <fullName evidence="1">Uncharacterized protein</fullName>
    </submittedName>
</protein>